<dbReference type="AlphaFoldDB" id="A0A540NAW2"/>
<evidence type="ECO:0000313" key="2">
    <source>
        <dbReference type="EMBL" id="TQE08187.1"/>
    </source>
</evidence>
<dbReference type="CDD" id="cd09272">
    <property type="entry name" value="RNase_HI_RT_Ty1"/>
    <property type="match status" value="1"/>
</dbReference>
<protein>
    <recommendedName>
        <fullName evidence="1">Reverse transcriptase Ty1/copia-type domain-containing protein</fullName>
    </recommendedName>
</protein>
<dbReference type="PANTHER" id="PTHR11439:SF502">
    <property type="entry name" value="SECRETED RXLR EFFECTOR PROTEIN 161-LIKE"/>
    <property type="match status" value="1"/>
</dbReference>
<accession>A0A540NAW2</accession>
<dbReference type="SUPFAM" id="SSF56672">
    <property type="entry name" value="DNA/RNA polymerases"/>
    <property type="match status" value="1"/>
</dbReference>
<dbReference type="Pfam" id="PF07727">
    <property type="entry name" value="RVT_2"/>
    <property type="match status" value="1"/>
</dbReference>
<evidence type="ECO:0000259" key="1">
    <source>
        <dbReference type="Pfam" id="PF07727"/>
    </source>
</evidence>
<comment type="caution">
    <text evidence="2">The sequence shown here is derived from an EMBL/GenBank/DDBJ whole genome shotgun (WGS) entry which is preliminary data.</text>
</comment>
<proteinExistence type="predicted"/>
<dbReference type="InterPro" id="IPR043502">
    <property type="entry name" value="DNA/RNA_pol_sf"/>
</dbReference>
<feature type="domain" description="Reverse transcriptase Ty1/copia-type" evidence="1">
    <location>
        <begin position="68"/>
        <end position="312"/>
    </location>
</feature>
<dbReference type="PANTHER" id="PTHR11439">
    <property type="entry name" value="GAG-POL-RELATED RETROTRANSPOSON"/>
    <property type="match status" value="1"/>
</dbReference>
<gene>
    <name evidence="2" type="ORF">C1H46_006154</name>
</gene>
<organism evidence="2 3">
    <name type="scientific">Malus baccata</name>
    <name type="common">Siberian crab apple</name>
    <name type="synonym">Pyrus baccata</name>
    <dbReference type="NCBI Taxonomy" id="106549"/>
    <lineage>
        <taxon>Eukaryota</taxon>
        <taxon>Viridiplantae</taxon>
        <taxon>Streptophyta</taxon>
        <taxon>Embryophyta</taxon>
        <taxon>Tracheophyta</taxon>
        <taxon>Spermatophyta</taxon>
        <taxon>Magnoliopsida</taxon>
        <taxon>eudicotyledons</taxon>
        <taxon>Gunneridae</taxon>
        <taxon>Pentapetalae</taxon>
        <taxon>rosids</taxon>
        <taxon>fabids</taxon>
        <taxon>Rosales</taxon>
        <taxon>Rosaceae</taxon>
        <taxon>Amygdaloideae</taxon>
        <taxon>Maleae</taxon>
        <taxon>Malus</taxon>
    </lineage>
</organism>
<keyword evidence="3" id="KW-1185">Reference proteome</keyword>
<reference evidence="2 3" key="1">
    <citation type="journal article" date="2019" name="G3 (Bethesda)">
        <title>Sequencing of a Wild Apple (Malus baccata) Genome Unravels the Differences Between Cultivated and Wild Apple Species Regarding Disease Resistance and Cold Tolerance.</title>
        <authorList>
            <person name="Chen X."/>
        </authorList>
    </citation>
    <scope>NUCLEOTIDE SEQUENCE [LARGE SCALE GENOMIC DNA]</scope>
    <source>
        <strain evidence="3">cv. Shandingzi</strain>
        <tissue evidence="2">Leaves</tissue>
    </source>
</reference>
<dbReference type="STRING" id="106549.A0A540NAW2"/>
<sequence>MEEQDRDVSETVEITSPYDHTPVKWRNISDILAQCNLCIVEPEKYEEAAQDEAWIKAMKEELSMIEKNETWKLVDRPSDKQVIGVKWVFKTKLNLDGSVQKNKARLVAKGYVQKPGLDYNETFAPVARLDTIRTLIALAAHRSWKIFQLDVKSAFLNGILQEEVYVDQPEGFVINGKEDKVYKLHKALYGLKQGPRAWYGEIDSYFAKCGFEKSLSEATLYTKTRGEKDILIVSIYVDDIVYTGNNQDMLDEFKEDMKEKYEMSDLGLLHHFLGMGVIQTESSIFIHQKKYASSLLDKFGLKECKSVSIPLVATEKLSKEDGSGAADEEKYRKLVGSLLYLTATRPDVMYAASLLARYMHCPTNKHYGTAKRVLRYVKGTLDYGLKYEKGKKAVLIGFCDSDWGGSIEDSKSTSGYAFSFGSGVFSWASVKQSCVALSTAEAEYISASEATAQAMWLRFVLGDFGELQTEATPLQCDNTSAISITKNPVFHQRTKHIDRRYHFIKDALQQGIIDLIYCPTKEQVADIFTKALPRERFNYLRDKLGVVSAQSLKGSISV</sequence>
<dbReference type="Proteomes" id="UP000315295">
    <property type="component" value="Unassembled WGS sequence"/>
</dbReference>
<name>A0A540NAW2_MALBA</name>
<dbReference type="EMBL" id="VIEB01000074">
    <property type="protein sequence ID" value="TQE08187.1"/>
    <property type="molecule type" value="Genomic_DNA"/>
</dbReference>
<dbReference type="InterPro" id="IPR013103">
    <property type="entry name" value="RVT_2"/>
</dbReference>
<evidence type="ECO:0000313" key="3">
    <source>
        <dbReference type="Proteomes" id="UP000315295"/>
    </source>
</evidence>